<dbReference type="AlphaFoldDB" id="A0A2G8JPL5"/>
<keyword evidence="2" id="KW-0813">Transport</keyword>
<dbReference type="Gene3D" id="1.25.40.60">
    <property type="match status" value="1"/>
</dbReference>
<dbReference type="Gene3D" id="3.90.830.10">
    <property type="entry name" value="Syntaxin Binding Protein 1, Chain A, domain 2"/>
    <property type="match status" value="1"/>
</dbReference>
<comment type="similarity">
    <text evidence="1">Belongs to the STXBP/unc-18/SEC1 family.</text>
</comment>
<evidence type="ECO:0000256" key="3">
    <source>
        <dbReference type="ARBA" id="ARBA00022927"/>
    </source>
</evidence>
<evidence type="ECO:0000313" key="6">
    <source>
        <dbReference type="Proteomes" id="UP000230750"/>
    </source>
</evidence>
<dbReference type="FunFam" id="3.90.830.10:FF:000001">
    <property type="entry name" value="syntaxin-binding protein 1 isoform X2"/>
    <property type="match status" value="1"/>
</dbReference>
<dbReference type="Pfam" id="PF00995">
    <property type="entry name" value="Sec1"/>
    <property type="match status" value="1"/>
</dbReference>
<dbReference type="PANTHER" id="PTHR11679">
    <property type="entry name" value="VESICLE PROTEIN SORTING-ASSOCIATED"/>
    <property type="match status" value="1"/>
</dbReference>
<dbReference type="EMBL" id="MRZV01000842">
    <property type="protein sequence ID" value="PIK43539.1"/>
    <property type="molecule type" value="Genomic_DNA"/>
</dbReference>
<organism evidence="4 6">
    <name type="scientific">Stichopus japonicus</name>
    <name type="common">Sea cucumber</name>
    <dbReference type="NCBI Taxonomy" id="307972"/>
    <lineage>
        <taxon>Eukaryota</taxon>
        <taxon>Metazoa</taxon>
        <taxon>Echinodermata</taxon>
        <taxon>Eleutherozoa</taxon>
        <taxon>Echinozoa</taxon>
        <taxon>Holothuroidea</taxon>
        <taxon>Aspidochirotacea</taxon>
        <taxon>Aspidochirotida</taxon>
        <taxon>Stichopodidae</taxon>
        <taxon>Apostichopus</taxon>
    </lineage>
</organism>
<dbReference type="EMBL" id="MRZV01001472">
    <property type="protein sequence ID" value="PIK37638.1"/>
    <property type="molecule type" value="Genomic_DNA"/>
</dbReference>
<evidence type="ECO:0000256" key="2">
    <source>
        <dbReference type="ARBA" id="ARBA00022448"/>
    </source>
</evidence>
<name>A0A2G8JPL5_STIJA</name>
<sequence>MAYDLLSIENDVYRYESDNTGPETEVLLDENDELWTSLRHQHIAQVSTQITSKLKKFAKEKKMGSGDKATMRELSMMMKRMPQYQKVLRGYSTQLRLAEDCMKQFQNGVDKLCQVEQDLAVGTDAEGDKIRDQMRNIVPILLNQKISPYDKIRIILLYIVGRNGISEENLSKLIQHAQIPEPERPIVTNMKLLGVQIFQDSKARRPRQVERKERITENTYQLSRWTPVIKDLMEYAISDTLDAKLYPYLSGRTNSTSYGGAAARSARYGHWHKDKNTLDRKSGPRLIVFVLGGVSYSEMRAAAEVSKESSKKNWEVYVGSTHLLTPEAFLSDVRDLES</sequence>
<dbReference type="Proteomes" id="UP000230750">
    <property type="component" value="Unassembled WGS sequence"/>
</dbReference>
<dbReference type="OrthoDB" id="2228at2759"/>
<reference evidence="4 6" key="1">
    <citation type="journal article" date="2017" name="PLoS Biol.">
        <title>The sea cucumber genome provides insights into morphological evolution and visceral regeneration.</title>
        <authorList>
            <person name="Zhang X."/>
            <person name="Sun L."/>
            <person name="Yuan J."/>
            <person name="Sun Y."/>
            <person name="Gao Y."/>
            <person name="Zhang L."/>
            <person name="Li S."/>
            <person name="Dai H."/>
            <person name="Hamel J.F."/>
            <person name="Liu C."/>
            <person name="Yu Y."/>
            <person name="Liu S."/>
            <person name="Lin W."/>
            <person name="Guo K."/>
            <person name="Jin S."/>
            <person name="Xu P."/>
            <person name="Storey K.B."/>
            <person name="Huan P."/>
            <person name="Zhang T."/>
            <person name="Zhou Y."/>
            <person name="Zhang J."/>
            <person name="Lin C."/>
            <person name="Li X."/>
            <person name="Xing L."/>
            <person name="Huo D."/>
            <person name="Sun M."/>
            <person name="Wang L."/>
            <person name="Mercier A."/>
            <person name="Li F."/>
            <person name="Yang H."/>
            <person name="Xiang J."/>
        </authorList>
    </citation>
    <scope>NUCLEOTIDE SEQUENCE [LARGE SCALE GENOMIC DNA]</scope>
    <source>
        <strain evidence="4">Shaxun</strain>
        <tissue evidence="4">Muscle</tissue>
    </source>
</reference>
<dbReference type="GO" id="GO:0016192">
    <property type="term" value="P:vesicle-mediated transport"/>
    <property type="evidence" value="ECO:0007669"/>
    <property type="project" value="InterPro"/>
</dbReference>
<dbReference type="SUPFAM" id="SSF56815">
    <property type="entry name" value="Sec1/munc18-like (SM) proteins"/>
    <property type="match status" value="1"/>
</dbReference>
<keyword evidence="6" id="KW-1185">Reference proteome</keyword>
<evidence type="ECO:0000313" key="5">
    <source>
        <dbReference type="EMBL" id="PIK43539.1"/>
    </source>
</evidence>
<proteinExistence type="inferred from homology"/>
<dbReference type="Gene3D" id="3.40.50.1910">
    <property type="match status" value="1"/>
</dbReference>
<evidence type="ECO:0000313" key="4">
    <source>
        <dbReference type="EMBL" id="PIK37638.1"/>
    </source>
</evidence>
<accession>A0A2G8JPL5</accession>
<gene>
    <name evidence="5" type="ORF">BSL78_19602</name>
    <name evidence="4" type="ORF">BSL78_25509</name>
</gene>
<comment type="caution">
    <text evidence="4">The sequence shown here is derived from an EMBL/GenBank/DDBJ whole genome shotgun (WGS) entry which is preliminary data.</text>
</comment>
<keyword evidence="3" id="KW-0653">Protein transport</keyword>
<dbReference type="InterPro" id="IPR027482">
    <property type="entry name" value="Sec1-like_dom2"/>
</dbReference>
<dbReference type="InterPro" id="IPR001619">
    <property type="entry name" value="Sec1-like"/>
</dbReference>
<dbReference type="STRING" id="307972.A0A2G8JPL5"/>
<protein>
    <submittedName>
        <fullName evidence="4">Protein ROP</fullName>
    </submittedName>
</protein>
<dbReference type="InterPro" id="IPR043127">
    <property type="entry name" value="Sec-1-like_dom3a"/>
</dbReference>
<dbReference type="GO" id="GO:0015031">
    <property type="term" value="P:protein transport"/>
    <property type="evidence" value="ECO:0007669"/>
    <property type="project" value="UniProtKB-KW"/>
</dbReference>
<dbReference type="InterPro" id="IPR036045">
    <property type="entry name" value="Sec1-like_sf"/>
</dbReference>
<evidence type="ECO:0000256" key="1">
    <source>
        <dbReference type="ARBA" id="ARBA00009884"/>
    </source>
</evidence>